<feature type="region of interest" description="Disordered" evidence="4">
    <location>
        <begin position="356"/>
        <end position="383"/>
    </location>
</feature>
<dbReference type="SMART" id="SM00358">
    <property type="entry name" value="DSRM"/>
    <property type="match status" value="3"/>
</dbReference>
<sequence length="433" mass="47422">MFKSKLQEFCQSKSWLLPEYSTTREGYDHCPRFKASVIVNGATYNTPDFSKSSKDAQNLVAKLAFEHLTGSASPSPASLVAATSSSLQKPQPSEAVQATPLNIVNPINRDDKKPKDMSRLYKNQLQIYAQKRNLNLPVYVSERDGPPHAPRFKCKVTLEGKTYECQEYFCTIKDAENAAAKIALTSVSSVGIEEEDPGVFKNLLQELAQKEYCCLPEYNTTSSGPSHSPLFVSTVEIKGESFVGQASKTKKLAEMYAAKVAYSALKERKWIQDSKHVFPVSHVDLTPHCFQSIPPAESPQRTVLAANMGPNVAASGHATFDQGAYQKASESYHAVVQPIGSQNIVQNTGVLKPEELPFSRAPSHSPVHSAQQPSNSGLSEYNTPWAGSNAASVHKKVKVFPREQNMTLPPGAIIAHEDEKWIAVSMDSIHGNA</sequence>
<evidence type="ECO:0000256" key="1">
    <source>
        <dbReference type="ARBA" id="ARBA00022737"/>
    </source>
</evidence>
<comment type="caution">
    <text evidence="6">The sequence shown here is derived from an EMBL/GenBank/DDBJ whole genome shotgun (WGS) entry which is preliminary data.</text>
</comment>
<dbReference type="SUPFAM" id="SSF54768">
    <property type="entry name" value="dsRNA-binding domain-like"/>
    <property type="match status" value="3"/>
</dbReference>
<dbReference type="Pfam" id="PF00035">
    <property type="entry name" value="dsrm"/>
    <property type="match status" value="3"/>
</dbReference>
<dbReference type="PANTHER" id="PTHR46031:SF16">
    <property type="entry name" value="DOUBLE-STRANDED RNA-BINDING PROTEIN 4"/>
    <property type="match status" value="1"/>
</dbReference>
<evidence type="ECO:0000313" key="6">
    <source>
        <dbReference type="EMBL" id="KAK9715901.1"/>
    </source>
</evidence>
<keyword evidence="7" id="KW-1185">Reference proteome</keyword>
<dbReference type="PANTHER" id="PTHR46031">
    <property type="match status" value="1"/>
</dbReference>
<dbReference type="AlphaFoldDB" id="A0AAW1KD98"/>
<gene>
    <name evidence="6" type="ORF">RND81_06G197400</name>
</gene>
<feature type="compositionally biased region" description="Polar residues" evidence="4">
    <location>
        <begin position="366"/>
        <end position="383"/>
    </location>
</feature>
<evidence type="ECO:0000259" key="5">
    <source>
        <dbReference type="PROSITE" id="PS50137"/>
    </source>
</evidence>
<dbReference type="EMBL" id="JBDFQZ010000006">
    <property type="protein sequence ID" value="KAK9715901.1"/>
    <property type="molecule type" value="Genomic_DNA"/>
</dbReference>
<dbReference type="Proteomes" id="UP001443914">
    <property type="component" value="Unassembled WGS sequence"/>
</dbReference>
<organism evidence="6 7">
    <name type="scientific">Saponaria officinalis</name>
    <name type="common">Common soapwort</name>
    <name type="synonym">Lychnis saponaria</name>
    <dbReference type="NCBI Taxonomy" id="3572"/>
    <lineage>
        <taxon>Eukaryota</taxon>
        <taxon>Viridiplantae</taxon>
        <taxon>Streptophyta</taxon>
        <taxon>Embryophyta</taxon>
        <taxon>Tracheophyta</taxon>
        <taxon>Spermatophyta</taxon>
        <taxon>Magnoliopsida</taxon>
        <taxon>eudicotyledons</taxon>
        <taxon>Gunneridae</taxon>
        <taxon>Pentapetalae</taxon>
        <taxon>Caryophyllales</taxon>
        <taxon>Caryophyllaceae</taxon>
        <taxon>Caryophylleae</taxon>
        <taxon>Saponaria</taxon>
    </lineage>
</organism>
<dbReference type="GO" id="GO:0003723">
    <property type="term" value="F:RNA binding"/>
    <property type="evidence" value="ECO:0007669"/>
    <property type="project" value="UniProtKB-UniRule"/>
</dbReference>
<protein>
    <recommendedName>
        <fullName evidence="5">DRBM domain-containing protein</fullName>
    </recommendedName>
</protein>
<evidence type="ECO:0000313" key="7">
    <source>
        <dbReference type="Proteomes" id="UP001443914"/>
    </source>
</evidence>
<name>A0AAW1KD98_SAPOF</name>
<evidence type="ECO:0000256" key="3">
    <source>
        <dbReference type="PROSITE-ProRule" id="PRU00266"/>
    </source>
</evidence>
<dbReference type="PROSITE" id="PS50137">
    <property type="entry name" value="DS_RBD"/>
    <property type="match status" value="3"/>
</dbReference>
<dbReference type="Gene3D" id="3.30.160.20">
    <property type="match status" value="3"/>
</dbReference>
<dbReference type="InterPro" id="IPR014720">
    <property type="entry name" value="dsRBD_dom"/>
</dbReference>
<feature type="domain" description="DRBM" evidence="5">
    <location>
        <begin position="120"/>
        <end position="189"/>
    </location>
</feature>
<keyword evidence="1" id="KW-0677">Repeat</keyword>
<keyword evidence="2 3" id="KW-0694">RNA-binding</keyword>
<proteinExistence type="predicted"/>
<feature type="domain" description="DRBM" evidence="5">
    <location>
        <begin position="1"/>
        <end position="70"/>
    </location>
</feature>
<evidence type="ECO:0000256" key="2">
    <source>
        <dbReference type="ARBA" id="ARBA00022884"/>
    </source>
</evidence>
<reference evidence="6" key="1">
    <citation type="submission" date="2024-03" db="EMBL/GenBank/DDBJ databases">
        <title>WGS assembly of Saponaria officinalis var. Norfolk2.</title>
        <authorList>
            <person name="Jenkins J."/>
            <person name="Shu S."/>
            <person name="Grimwood J."/>
            <person name="Barry K."/>
            <person name="Goodstein D."/>
            <person name="Schmutz J."/>
            <person name="Leebens-Mack J."/>
            <person name="Osbourn A."/>
        </authorList>
    </citation>
    <scope>NUCLEOTIDE SEQUENCE [LARGE SCALE GENOMIC DNA]</scope>
    <source>
        <strain evidence="6">JIC</strain>
    </source>
</reference>
<accession>A0AAW1KD98</accession>
<feature type="domain" description="DRBM" evidence="5">
    <location>
        <begin position="199"/>
        <end position="267"/>
    </location>
</feature>
<evidence type="ECO:0000256" key="4">
    <source>
        <dbReference type="SAM" id="MobiDB-lite"/>
    </source>
</evidence>